<dbReference type="Proteomes" id="UP000248329">
    <property type="component" value="Unassembled WGS sequence"/>
</dbReference>
<name>A0AC61KXT6_9EURY</name>
<keyword evidence="1" id="KW-0328">Glycosyltransferase</keyword>
<accession>A0AC61KXT6</accession>
<evidence type="ECO:0000313" key="2">
    <source>
        <dbReference type="Proteomes" id="UP000248329"/>
    </source>
</evidence>
<protein>
    <submittedName>
        <fullName evidence="1">Orotate phosphoribosyltransferase</fullName>
    </submittedName>
</protein>
<gene>
    <name evidence="1" type="primary">pyrE</name>
    <name evidence="1" type="ORF">C4B59_17450</name>
</gene>
<reference evidence="1" key="1">
    <citation type="submission" date="2018-01" db="EMBL/GenBank/DDBJ databases">
        <authorList>
            <person name="Krukenberg V."/>
        </authorList>
    </citation>
    <scope>NUCLEOTIDE SEQUENCE</scope>
    <source>
        <strain evidence="1">E20ANME2</strain>
    </source>
</reference>
<comment type="caution">
    <text evidence="1">The sequence shown here is derived from an EMBL/GenBank/DDBJ whole genome shotgun (WGS) entry which is preliminary data.</text>
</comment>
<sequence>MRSLDVQSTNQRTRRTRQNEFTKRSSIDCGATNMKRHQKDFLLHLLESGAIKFGEFRLKSGRVSPYFVNIAVAINTGRRASETADAYVAEIIDGAVGTDFDYIHGPAYKGVPLSVMIAEKLWSRSRVQESGGIDLRWGYDRKEEKRYGDPPETRIVGDLRDGDSVLIVDDVIVTGKTKIDNWAKLIDYRNLSPKGILVAVDRQEVDEGGNDTIEMLTKVGLTVYPILKITEIFDYLLNRSVGGVVYVDDKIQAAFYEYFDRYGVTL</sequence>
<proteinExistence type="predicted"/>
<keyword evidence="1" id="KW-0808">Transferase</keyword>
<dbReference type="EMBL" id="PQXF01000129">
    <property type="protein sequence ID" value="PXF55455.1"/>
    <property type="molecule type" value="Genomic_DNA"/>
</dbReference>
<evidence type="ECO:0000313" key="1">
    <source>
        <dbReference type="EMBL" id="PXF55455.1"/>
    </source>
</evidence>
<organism evidence="1 2">
    <name type="scientific">Candidatus Methanogaster sp</name>
    <dbReference type="NCBI Taxonomy" id="3386292"/>
    <lineage>
        <taxon>Archaea</taxon>
        <taxon>Methanobacteriati</taxon>
        <taxon>Methanobacteriota</taxon>
        <taxon>Stenosarchaea group</taxon>
        <taxon>Methanomicrobia</taxon>
        <taxon>Methanosarcinales</taxon>
        <taxon>ANME-2 cluster</taxon>
        <taxon>Candidatus Methanogasteraceae</taxon>
        <taxon>Candidatus Methanogaster</taxon>
    </lineage>
</organism>